<keyword evidence="6 10" id="KW-0460">Magnesium</keyword>
<dbReference type="EC" id="3.6.1.66" evidence="10"/>
<dbReference type="Proteomes" id="UP000542776">
    <property type="component" value="Unassembled WGS sequence"/>
</dbReference>
<gene>
    <name evidence="12" type="ORF">GGR04_003552</name>
</gene>
<evidence type="ECO:0000256" key="1">
    <source>
        <dbReference type="ARBA" id="ARBA00008023"/>
    </source>
</evidence>
<dbReference type="InterPro" id="IPR020922">
    <property type="entry name" value="dITP/XTP_pyrophosphatase"/>
</dbReference>
<dbReference type="SUPFAM" id="SSF52972">
    <property type="entry name" value="ITPase-like"/>
    <property type="match status" value="1"/>
</dbReference>
<keyword evidence="3 10" id="KW-0479">Metal-binding</keyword>
<accession>A0A7W6H6W0</accession>
<evidence type="ECO:0000256" key="2">
    <source>
        <dbReference type="ARBA" id="ARBA00011738"/>
    </source>
</evidence>
<dbReference type="RefSeq" id="WP_183201226.1">
    <property type="nucleotide sequence ID" value="NZ_JACIEK010000011.1"/>
</dbReference>
<dbReference type="AlphaFoldDB" id="A0A7W6H6W0"/>
<dbReference type="InterPro" id="IPR002637">
    <property type="entry name" value="RdgB/HAM1"/>
</dbReference>
<keyword evidence="13" id="KW-1185">Reference proteome</keyword>
<evidence type="ECO:0000256" key="6">
    <source>
        <dbReference type="ARBA" id="ARBA00022842"/>
    </source>
</evidence>
<comment type="catalytic activity">
    <reaction evidence="9 10">
        <text>XTP + H2O = XMP + diphosphate + H(+)</text>
        <dbReference type="Rhea" id="RHEA:28610"/>
        <dbReference type="ChEBI" id="CHEBI:15377"/>
        <dbReference type="ChEBI" id="CHEBI:15378"/>
        <dbReference type="ChEBI" id="CHEBI:33019"/>
        <dbReference type="ChEBI" id="CHEBI:57464"/>
        <dbReference type="ChEBI" id="CHEBI:61314"/>
        <dbReference type="EC" id="3.6.1.66"/>
    </reaction>
</comment>
<keyword evidence="4 10" id="KW-0547">Nucleotide-binding</keyword>
<protein>
    <recommendedName>
        <fullName evidence="10">dITP/XTP pyrophosphatase</fullName>
        <ecNumber evidence="10">3.6.1.66</ecNumber>
    </recommendedName>
    <alternativeName>
        <fullName evidence="10">Non-canonical purine NTP pyrophosphatase</fullName>
    </alternativeName>
    <alternativeName>
        <fullName evidence="10">Non-standard purine NTP pyrophosphatase</fullName>
    </alternativeName>
    <alternativeName>
        <fullName evidence="10">Nucleoside-triphosphate diphosphatase</fullName>
    </alternativeName>
    <alternativeName>
        <fullName evidence="10">Nucleoside-triphosphate pyrophosphatase</fullName>
        <shortName evidence="10">NTPase</shortName>
    </alternativeName>
</protein>
<comment type="subunit">
    <text evidence="2 10">Homodimer.</text>
</comment>
<dbReference type="NCBIfam" id="TIGR00042">
    <property type="entry name" value="RdgB/HAM1 family non-canonical purine NTP pyrophosphatase"/>
    <property type="match status" value="1"/>
</dbReference>
<evidence type="ECO:0000313" key="13">
    <source>
        <dbReference type="Proteomes" id="UP000542776"/>
    </source>
</evidence>
<dbReference type="Gene3D" id="3.90.950.10">
    <property type="match status" value="1"/>
</dbReference>
<sequence>MTDATTPTLPRLDPAGGPLLVASHNGGKIAEFRELLGPLGFTVVSAAEKALPEPDETGTSFEENAALKALAAARATGLPALSDDSGLVVDALGGDPGIYSARWAGPEKDFSMAMRTIEELLQTKGATAPAARSARFVAVLCLAQADGTTHLFRDEVEGTIVWPPRGTLGFGYDPCFLPEGETRTFGEMPSDEKHGWVPGQDHALSHRARAFRLFAREALGIS</sequence>
<dbReference type="EMBL" id="JACIEK010000011">
    <property type="protein sequence ID" value="MBB3999682.1"/>
    <property type="molecule type" value="Genomic_DNA"/>
</dbReference>
<keyword evidence="7 10" id="KW-0546">Nucleotide metabolism</keyword>
<dbReference type="GO" id="GO:0035870">
    <property type="term" value="F:dITP diphosphatase activity"/>
    <property type="evidence" value="ECO:0007669"/>
    <property type="project" value="UniProtKB-UniRule"/>
</dbReference>
<feature type="binding site" evidence="10">
    <location>
        <position position="55"/>
    </location>
    <ligand>
        <name>Mg(2+)</name>
        <dbReference type="ChEBI" id="CHEBI:18420"/>
    </ligand>
</feature>
<evidence type="ECO:0000256" key="9">
    <source>
        <dbReference type="ARBA" id="ARBA00052017"/>
    </source>
</evidence>
<feature type="active site" description="Proton acceptor" evidence="10">
    <location>
        <position position="84"/>
    </location>
</feature>
<comment type="caution">
    <text evidence="12">The sequence shown here is derived from an EMBL/GenBank/DDBJ whole genome shotgun (WGS) entry which is preliminary data.</text>
</comment>
<evidence type="ECO:0000313" key="12">
    <source>
        <dbReference type="EMBL" id="MBB3999682.1"/>
    </source>
</evidence>
<evidence type="ECO:0000256" key="7">
    <source>
        <dbReference type="ARBA" id="ARBA00023080"/>
    </source>
</evidence>
<dbReference type="CDD" id="cd00515">
    <property type="entry name" value="HAM1"/>
    <property type="match status" value="1"/>
</dbReference>
<comment type="similarity">
    <text evidence="1 10 11">Belongs to the HAM1 NTPase family.</text>
</comment>
<evidence type="ECO:0000256" key="4">
    <source>
        <dbReference type="ARBA" id="ARBA00022741"/>
    </source>
</evidence>
<comment type="cofactor">
    <cofactor evidence="10">
        <name>Mg(2+)</name>
        <dbReference type="ChEBI" id="CHEBI:18420"/>
    </cofactor>
    <text evidence="10">Binds 1 Mg(2+) ion per subunit.</text>
</comment>
<dbReference type="HAMAP" id="MF_01405">
    <property type="entry name" value="Non_canon_purine_NTPase"/>
    <property type="match status" value="1"/>
</dbReference>
<evidence type="ECO:0000256" key="5">
    <source>
        <dbReference type="ARBA" id="ARBA00022801"/>
    </source>
</evidence>
<feature type="binding site" evidence="10">
    <location>
        <begin position="23"/>
        <end position="28"/>
    </location>
    <ligand>
        <name>substrate</name>
    </ligand>
</feature>
<dbReference type="GO" id="GO:0009146">
    <property type="term" value="P:purine nucleoside triphosphate catabolic process"/>
    <property type="evidence" value="ECO:0007669"/>
    <property type="project" value="UniProtKB-UniRule"/>
</dbReference>
<dbReference type="GO" id="GO:0000166">
    <property type="term" value="F:nucleotide binding"/>
    <property type="evidence" value="ECO:0007669"/>
    <property type="project" value="UniProtKB-KW"/>
</dbReference>
<dbReference type="PANTHER" id="PTHR11067:SF9">
    <property type="entry name" value="INOSINE TRIPHOSPHATE PYROPHOSPHATASE"/>
    <property type="match status" value="1"/>
</dbReference>
<comment type="catalytic activity">
    <reaction evidence="8 10">
        <text>dITP + H2O = dIMP + diphosphate + H(+)</text>
        <dbReference type="Rhea" id="RHEA:28342"/>
        <dbReference type="ChEBI" id="CHEBI:15377"/>
        <dbReference type="ChEBI" id="CHEBI:15378"/>
        <dbReference type="ChEBI" id="CHEBI:33019"/>
        <dbReference type="ChEBI" id="CHEBI:61194"/>
        <dbReference type="ChEBI" id="CHEBI:61382"/>
        <dbReference type="EC" id="3.6.1.66"/>
    </reaction>
</comment>
<dbReference type="FunFam" id="3.90.950.10:FF:000001">
    <property type="entry name" value="dITP/XTP pyrophosphatase"/>
    <property type="match status" value="1"/>
</dbReference>
<keyword evidence="5 10" id="KW-0378">Hydrolase</keyword>
<reference evidence="12 13" key="1">
    <citation type="submission" date="2020-08" db="EMBL/GenBank/DDBJ databases">
        <title>Genomic Encyclopedia of Type Strains, Phase IV (KMG-IV): sequencing the most valuable type-strain genomes for metagenomic binning, comparative biology and taxonomic classification.</title>
        <authorList>
            <person name="Goeker M."/>
        </authorList>
    </citation>
    <scope>NUCLEOTIDE SEQUENCE [LARGE SCALE GENOMIC DNA]</scope>
    <source>
        <strain evidence="12 13">DSM 102238</strain>
    </source>
</reference>
<dbReference type="GO" id="GO:0046872">
    <property type="term" value="F:metal ion binding"/>
    <property type="evidence" value="ECO:0007669"/>
    <property type="project" value="UniProtKB-KW"/>
</dbReference>
<proteinExistence type="inferred from homology"/>
<dbReference type="GO" id="GO:0009117">
    <property type="term" value="P:nucleotide metabolic process"/>
    <property type="evidence" value="ECO:0007669"/>
    <property type="project" value="UniProtKB-KW"/>
</dbReference>
<dbReference type="GO" id="GO:0005829">
    <property type="term" value="C:cytosol"/>
    <property type="evidence" value="ECO:0007669"/>
    <property type="project" value="TreeGrafter"/>
</dbReference>
<dbReference type="PANTHER" id="PTHR11067">
    <property type="entry name" value="INOSINE TRIPHOSPHATE PYROPHOSPHATASE/HAM1 PROTEIN"/>
    <property type="match status" value="1"/>
</dbReference>
<evidence type="ECO:0000256" key="10">
    <source>
        <dbReference type="HAMAP-Rule" id="MF_01405"/>
    </source>
</evidence>
<dbReference type="Pfam" id="PF01725">
    <property type="entry name" value="Ham1p_like"/>
    <property type="match status" value="1"/>
</dbReference>
<feature type="binding site" evidence="10">
    <location>
        <position position="193"/>
    </location>
    <ligand>
        <name>substrate</name>
    </ligand>
</feature>
<organism evidence="12 13">
    <name type="scientific">Aureimonas pseudogalii</name>
    <dbReference type="NCBI Taxonomy" id="1744844"/>
    <lineage>
        <taxon>Bacteria</taxon>
        <taxon>Pseudomonadati</taxon>
        <taxon>Pseudomonadota</taxon>
        <taxon>Alphaproteobacteria</taxon>
        <taxon>Hyphomicrobiales</taxon>
        <taxon>Aurantimonadaceae</taxon>
        <taxon>Aureimonas</taxon>
    </lineage>
</organism>
<evidence type="ECO:0000256" key="11">
    <source>
        <dbReference type="RuleBase" id="RU003781"/>
    </source>
</evidence>
<dbReference type="GO" id="GO:0036222">
    <property type="term" value="F:XTP diphosphatase activity"/>
    <property type="evidence" value="ECO:0007669"/>
    <property type="project" value="UniProtKB-UniRule"/>
</dbReference>
<dbReference type="GO" id="GO:0017111">
    <property type="term" value="F:ribonucleoside triphosphate phosphatase activity"/>
    <property type="evidence" value="ECO:0007669"/>
    <property type="project" value="InterPro"/>
</dbReference>
<evidence type="ECO:0000256" key="3">
    <source>
        <dbReference type="ARBA" id="ARBA00022723"/>
    </source>
</evidence>
<dbReference type="InterPro" id="IPR029001">
    <property type="entry name" value="ITPase-like_fam"/>
</dbReference>
<feature type="binding site" evidence="10">
    <location>
        <position position="85"/>
    </location>
    <ligand>
        <name>substrate</name>
    </ligand>
</feature>
<comment type="function">
    <text evidence="10">Pyrophosphatase that catalyzes the hydrolysis of nucleoside triphosphates to their monophosphate derivatives, with a high preference for the non-canonical purine nucleotides XTP (xanthosine triphosphate), dITP (deoxyinosine triphosphate) and ITP. Seems to function as a house-cleaning enzyme that removes non-canonical purine nucleotides from the nucleotide pool, thus preventing their incorporation into DNA/RNA and avoiding chromosomal lesions.</text>
</comment>
<dbReference type="GO" id="GO:0036220">
    <property type="term" value="F:ITP diphosphatase activity"/>
    <property type="evidence" value="ECO:0007669"/>
    <property type="project" value="UniProtKB-UniRule"/>
</dbReference>
<name>A0A7W6H6W0_9HYPH</name>
<feature type="binding site" evidence="10">
    <location>
        <position position="84"/>
    </location>
    <ligand>
        <name>Mg(2+)</name>
        <dbReference type="ChEBI" id="CHEBI:18420"/>
    </ligand>
</feature>
<feature type="binding site" evidence="10">
    <location>
        <begin position="170"/>
        <end position="173"/>
    </location>
    <ligand>
        <name>substrate</name>
    </ligand>
</feature>
<evidence type="ECO:0000256" key="8">
    <source>
        <dbReference type="ARBA" id="ARBA00051875"/>
    </source>
</evidence>
<feature type="binding site" evidence="10">
    <location>
        <begin position="206"/>
        <end position="207"/>
    </location>
    <ligand>
        <name>substrate</name>
    </ligand>
</feature>
<comment type="catalytic activity">
    <reaction evidence="10">
        <text>ITP + H2O = IMP + diphosphate + H(+)</text>
        <dbReference type="Rhea" id="RHEA:29399"/>
        <dbReference type="ChEBI" id="CHEBI:15377"/>
        <dbReference type="ChEBI" id="CHEBI:15378"/>
        <dbReference type="ChEBI" id="CHEBI:33019"/>
        <dbReference type="ChEBI" id="CHEBI:58053"/>
        <dbReference type="ChEBI" id="CHEBI:61402"/>
        <dbReference type="EC" id="3.6.1.66"/>
    </reaction>
</comment>